<name>A0A9D1MD98_9FIRM</name>
<evidence type="ECO:0000256" key="1">
    <source>
        <dbReference type="ARBA" id="ARBA00001255"/>
    </source>
</evidence>
<evidence type="ECO:0000256" key="4">
    <source>
        <dbReference type="ARBA" id="ARBA00022801"/>
    </source>
</evidence>
<sequence length="543" mass="60515">MVTKVIKKSCTIKAIRGDNSENVAKTVKYCKKNGISKLVLEKGEYHFYPELAAEAQNCCVSNHGHNGFRRTAFLIEDMKSFEIDASGSLLVFHGAMNAVIARRCGSVTVKNASVLYERTNHAAYRVVESCEDHVDIKPCGERQFVYENGLLYHENEQGMRDLVYSCLEKDPATQFFATGEQCFGNDFLYHKNANITGDTIRIYAPERKPAVGNAVILIAAERYANALLAIDCSDVTFADCCVYRCYGIAYMAQKCGNVTLKRCRTDNYKDNVFSANADASHFVGCFGKIVIDDCDFRYQLDDGVNIHGVFTRILKVTDNSLIVRYSHYQCRGIRTFDDGCTVSVLSDGSLIPYMDKTVLKVNEINTECTELVLKGGTGGIREGDIIDSIDFYPEVLIENSCFADNRGRGILIGSKRKSVIRNNYFRVNGTAVLLESDCSYWYESGGAGDLLIEGNVFEKCIYTDRPWGDKVIYTVPRAFMEKNKYYHGKIVIRDNDFSSSNAPAVDIGNVRYLSVSGNRFGDAKGSIRSYHCGNVPEEGGGLK</sequence>
<comment type="caution">
    <text evidence="7">The sequence shown here is derived from an EMBL/GenBank/DDBJ whole genome shotgun (WGS) entry which is preliminary data.</text>
</comment>
<feature type="domain" description="GLAA-B beta-barrel" evidence="6">
    <location>
        <begin position="321"/>
        <end position="386"/>
    </location>
</feature>
<dbReference type="SMART" id="SM00710">
    <property type="entry name" value="PbH1"/>
    <property type="match status" value="6"/>
</dbReference>
<accession>A0A9D1MD98</accession>
<evidence type="ECO:0000256" key="3">
    <source>
        <dbReference type="ARBA" id="ARBA00022737"/>
    </source>
</evidence>
<comment type="catalytic activity">
    <reaction evidence="1">
        <text>Hydrolysis of terminal, non-reducing alpha-D-galactose residues in alpha-D-galactosides, including galactose oligosaccharides, galactomannans and galactolipids.</text>
        <dbReference type="EC" id="3.2.1.22"/>
    </reaction>
</comment>
<dbReference type="EMBL" id="DVNB01000115">
    <property type="protein sequence ID" value="HIU58363.1"/>
    <property type="molecule type" value="Genomic_DNA"/>
</dbReference>
<evidence type="ECO:0000313" key="8">
    <source>
        <dbReference type="Proteomes" id="UP000824109"/>
    </source>
</evidence>
<dbReference type="AlphaFoldDB" id="A0A9D1MD98"/>
<dbReference type="GO" id="GO:0004557">
    <property type="term" value="F:alpha-galactosidase activity"/>
    <property type="evidence" value="ECO:0007669"/>
    <property type="project" value="UniProtKB-EC"/>
</dbReference>
<dbReference type="Gene3D" id="2.160.20.10">
    <property type="entry name" value="Single-stranded right-handed beta-helix, Pectin lyase-like"/>
    <property type="match status" value="2"/>
</dbReference>
<dbReference type="InterPro" id="IPR012334">
    <property type="entry name" value="Pectin_lyas_fold"/>
</dbReference>
<gene>
    <name evidence="7" type="ORF">IAA61_11215</name>
</gene>
<dbReference type="InterPro" id="IPR056441">
    <property type="entry name" value="Beta-barrel_GLAA-B_II"/>
</dbReference>
<keyword evidence="4" id="KW-0378">Hydrolase</keyword>
<evidence type="ECO:0000256" key="2">
    <source>
        <dbReference type="ARBA" id="ARBA00001271"/>
    </source>
</evidence>
<dbReference type="Pfam" id="PF23764">
    <property type="entry name" value="Beta-barrel_GLAA-B_II"/>
    <property type="match status" value="1"/>
</dbReference>
<proteinExistence type="predicted"/>
<keyword evidence="5" id="KW-0326">Glycosidase</keyword>
<comment type="catalytic activity">
    <reaction evidence="2">
        <text>Hydrolysis of terminal, non-reducing branched (1-&gt;3)-alpha-D-galactosidic residues, producing free D-galactose.</text>
        <dbReference type="EC" id="3.2.1.n1"/>
    </reaction>
</comment>
<dbReference type="Proteomes" id="UP000824109">
    <property type="component" value="Unassembled WGS sequence"/>
</dbReference>
<protein>
    <recommendedName>
        <fullName evidence="6">GLAA-B beta-barrel domain-containing protein</fullName>
    </recommendedName>
</protein>
<evidence type="ECO:0000259" key="6">
    <source>
        <dbReference type="Pfam" id="PF23764"/>
    </source>
</evidence>
<dbReference type="InterPro" id="IPR006626">
    <property type="entry name" value="PbH1"/>
</dbReference>
<evidence type="ECO:0000256" key="5">
    <source>
        <dbReference type="ARBA" id="ARBA00023295"/>
    </source>
</evidence>
<evidence type="ECO:0000313" key="7">
    <source>
        <dbReference type="EMBL" id="HIU58363.1"/>
    </source>
</evidence>
<reference evidence="7" key="2">
    <citation type="journal article" date="2021" name="PeerJ">
        <title>Extensive microbial diversity within the chicken gut microbiome revealed by metagenomics and culture.</title>
        <authorList>
            <person name="Gilroy R."/>
            <person name="Ravi A."/>
            <person name="Getino M."/>
            <person name="Pursley I."/>
            <person name="Horton D.L."/>
            <person name="Alikhan N.F."/>
            <person name="Baker D."/>
            <person name="Gharbi K."/>
            <person name="Hall N."/>
            <person name="Watson M."/>
            <person name="Adriaenssens E.M."/>
            <person name="Foster-Nyarko E."/>
            <person name="Jarju S."/>
            <person name="Secka A."/>
            <person name="Antonio M."/>
            <person name="Oren A."/>
            <person name="Chaudhuri R.R."/>
            <person name="La Ragione R."/>
            <person name="Hildebrand F."/>
            <person name="Pallen M.J."/>
        </authorList>
    </citation>
    <scope>NUCLEOTIDE SEQUENCE</scope>
    <source>
        <strain evidence="7">USAMLcec3-3695</strain>
    </source>
</reference>
<organism evidence="7 8">
    <name type="scientific">Candidatus Ornithomonoglobus merdipullorum</name>
    <dbReference type="NCBI Taxonomy" id="2840895"/>
    <lineage>
        <taxon>Bacteria</taxon>
        <taxon>Bacillati</taxon>
        <taxon>Bacillota</taxon>
        <taxon>Clostridia</taxon>
        <taxon>Candidatus Ornithomonoglobus</taxon>
    </lineage>
</organism>
<keyword evidence="3" id="KW-0677">Repeat</keyword>
<dbReference type="SUPFAM" id="SSF51126">
    <property type="entry name" value="Pectin lyase-like"/>
    <property type="match status" value="1"/>
</dbReference>
<reference evidence="7" key="1">
    <citation type="submission" date="2020-10" db="EMBL/GenBank/DDBJ databases">
        <authorList>
            <person name="Gilroy R."/>
        </authorList>
    </citation>
    <scope>NUCLEOTIDE SEQUENCE</scope>
    <source>
        <strain evidence="7">USAMLcec3-3695</strain>
    </source>
</reference>
<dbReference type="InterPro" id="IPR011050">
    <property type="entry name" value="Pectin_lyase_fold/virulence"/>
</dbReference>